<dbReference type="GO" id="GO:0005886">
    <property type="term" value="C:plasma membrane"/>
    <property type="evidence" value="ECO:0007669"/>
    <property type="project" value="TreeGrafter"/>
</dbReference>
<organism evidence="6 7">
    <name type="scientific">Oreochromis niloticus</name>
    <name type="common">Nile tilapia</name>
    <name type="synonym">Tilapia nilotica</name>
    <dbReference type="NCBI Taxonomy" id="8128"/>
    <lineage>
        <taxon>Eukaryota</taxon>
        <taxon>Metazoa</taxon>
        <taxon>Chordata</taxon>
        <taxon>Craniata</taxon>
        <taxon>Vertebrata</taxon>
        <taxon>Euteleostomi</taxon>
        <taxon>Actinopterygii</taxon>
        <taxon>Neopterygii</taxon>
        <taxon>Teleostei</taxon>
        <taxon>Neoteleostei</taxon>
        <taxon>Acanthomorphata</taxon>
        <taxon>Ovalentaria</taxon>
        <taxon>Cichlomorphae</taxon>
        <taxon>Cichliformes</taxon>
        <taxon>Cichlidae</taxon>
        <taxon>African cichlids</taxon>
        <taxon>Pseudocrenilabrinae</taxon>
        <taxon>Oreochromini</taxon>
        <taxon>Oreochromis</taxon>
    </lineage>
</organism>
<evidence type="ECO:0000259" key="5">
    <source>
        <dbReference type="Pfam" id="PF07686"/>
    </source>
</evidence>
<reference evidence="7" key="1">
    <citation type="submission" date="2012-01" db="EMBL/GenBank/DDBJ databases">
        <title>The Genome Sequence of Oreochromis niloticus (Nile Tilapia).</title>
        <authorList>
            <consortium name="Broad Institute Genome Assembly Team"/>
            <consortium name="Broad Institute Sequencing Platform"/>
            <person name="Di Palma F."/>
            <person name="Johnson J."/>
            <person name="Lander E.S."/>
            <person name="Lindblad-Toh K."/>
        </authorList>
    </citation>
    <scope>NUCLEOTIDE SEQUENCE [LARGE SCALE GENOMIC DNA]</scope>
</reference>
<dbReference type="Pfam" id="PF07686">
    <property type="entry name" value="V-set"/>
    <property type="match status" value="1"/>
</dbReference>
<keyword evidence="3" id="KW-0472">Membrane</keyword>
<dbReference type="SUPFAM" id="SSF48726">
    <property type="entry name" value="Immunoglobulin"/>
    <property type="match status" value="1"/>
</dbReference>
<dbReference type="GeneTree" id="ENSGT01030000234941"/>
<dbReference type="InterPro" id="IPR036179">
    <property type="entry name" value="Ig-like_dom_sf"/>
</dbReference>
<keyword evidence="4" id="KW-0732">Signal</keyword>
<evidence type="ECO:0000313" key="7">
    <source>
        <dbReference type="Proteomes" id="UP000005207"/>
    </source>
</evidence>
<dbReference type="PANTHER" id="PTHR11860:SF87">
    <property type="entry name" value="CMRF35-LIKE MOLECULE 8"/>
    <property type="match status" value="1"/>
</dbReference>
<name>A0A669F0F5_ORENI</name>
<dbReference type="Ensembl" id="ENSONIT00000034186.1">
    <property type="protein sequence ID" value="ENSONIP00000077339.1"/>
    <property type="gene ID" value="ENSONIG00000033261.1"/>
</dbReference>
<sequence length="202" mass="22784">FSSPDTRTGGCLGSLLLLPPLSLIHLAEEGGNITVKCSFYSSGSRKLFCKEKCEKGNILVETADDAAQNGRYSIKYENKGFFSYTLYVSITQLKQSDSGWYRCSLDRVLWTDGNDDFELIVTEGEFLLTVVFVSEGVTEVSRLKGSYFSFKSPTDSLFGFRAFSHFCLLQHNLLLCMCTTLLLNEQTWRPHVYTVSKRNLLC</sequence>
<accession>A0A669F0F5</accession>
<feature type="chain" id="PRO_5025408659" description="Immunoglobulin V-set domain-containing protein" evidence="4">
    <location>
        <begin position="27"/>
        <end position="202"/>
    </location>
</feature>
<dbReference type="GO" id="GO:0004888">
    <property type="term" value="F:transmembrane signaling receptor activity"/>
    <property type="evidence" value="ECO:0007669"/>
    <property type="project" value="TreeGrafter"/>
</dbReference>
<feature type="signal peptide" evidence="4">
    <location>
        <begin position="1"/>
        <end position="26"/>
    </location>
</feature>
<protein>
    <recommendedName>
        <fullName evidence="5">Immunoglobulin V-set domain-containing protein</fullName>
    </recommendedName>
</protein>
<evidence type="ECO:0000256" key="3">
    <source>
        <dbReference type="ARBA" id="ARBA00023136"/>
    </source>
</evidence>
<reference evidence="6" key="3">
    <citation type="submission" date="2025-09" db="UniProtKB">
        <authorList>
            <consortium name="Ensembl"/>
        </authorList>
    </citation>
    <scope>IDENTIFICATION</scope>
</reference>
<evidence type="ECO:0000256" key="2">
    <source>
        <dbReference type="ARBA" id="ARBA00022692"/>
    </source>
</evidence>
<reference evidence="6" key="2">
    <citation type="submission" date="2025-08" db="UniProtKB">
        <authorList>
            <consortium name="Ensembl"/>
        </authorList>
    </citation>
    <scope>IDENTIFICATION</scope>
</reference>
<dbReference type="InterPro" id="IPR013106">
    <property type="entry name" value="Ig_V-set"/>
</dbReference>
<feature type="domain" description="Immunoglobulin V-set" evidence="5">
    <location>
        <begin position="27"/>
        <end position="114"/>
    </location>
</feature>
<dbReference type="PANTHER" id="PTHR11860">
    <property type="entry name" value="POLYMERIC-IMMUNOGLOBULIN RECEPTOR"/>
    <property type="match status" value="1"/>
</dbReference>
<dbReference type="Proteomes" id="UP000005207">
    <property type="component" value="Linkage group LG20"/>
</dbReference>
<dbReference type="InterPro" id="IPR013783">
    <property type="entry name" value="Ig-like_fold"/>
</dbReference>
<keyword evidence="2" id="KW-0812">Transmembrane</keyword>
<keyword evidence="7" id="KW-1185">Reference proteome</keyword>
<dbReference type="Gene3D" id="2.60.40.10">
    <property type="entry name" value="Immunoglobulins"/>
    <property type="match status" value="1"/>
</dbReference>
<evidence type="ECO:0000313" key="6">
    <source>
        <dbReference type="Ensembl" id="ENSONIP00000077339.1"/>
    </source>
</evidence>
<dbReference type="InterPro" id="IPR050671">
    <property type="entry name" value="CD300_family_receptors"/>
</dbReference>
<evidence type="ECO:0000256" key="4">
    <source>
        <dbReference type="SAM" id="SignalP"/>
    </source>
</evidence>
<evidence type="ECO:0000256" key="1">
    <source>
        <dbReference type="ARBA" id="ARBA00004370"/>
    </source>
</evidence>
<dbReference type="InParanoid" id="A0A669F0F5"/>
<proteinExistence type="predicted"/>
<dbReference type="AlphaFoldDB" id="A0A669F0F5"/>
<comment type="subcellular location">
    <subcellularLocation>
        <location evidence="1">Membrane</location>
    </subcellularLocation>
</comment>